<feature type="chain" id="PRO_5032581367" evidence="3">
    <location>
        <begin position="28"/>
        <end position="1190"/>
    </location>
</feature>
<feature type="transmembrane region" description="Helical" evidence="2">
    <location>
        <begin position="740"/>
        <end position="761"/>
    </location>
</feature>
<accession>A0A812SP09</accession>
<dbReference type="OrthoDB" id="10022113at2759"/>
<keyword evidence="1 3" id="KW-0732">Signal</keyword>
<comment type="caution">
    <text evidence="4">The sequence shown here is derived from an EMBL/GenBank/DDBJ whole genome shotgun (WGS) entry which is preliminary data.</text>
</comment>
<name>A0A812SP09_9DINO</name>
<dbReference type="PANTHER" id="PTHR44103:SF1">
    <property type="entry name" value="PROPROTEIN CONVERTASE P"/>
    <property type="match status" value="1"/>
</dbReference>
<dbReference type="Gene3D" id="2.130.10.130">
    <property type="entry name" value="Integrin alpha, N-terminal"/>
    <property type="match status" value="2"/>
</dbReference>
<reference evidence="4" key="1">
    <citation type="submission" date="2021-02" db="EMBL/GenBank/DDBJ databases">
        <authorList>
            <person name="Dougan E. K."/>
            <person name="Rhodes N."/>
            <person name="Thang M."/>
            <person name="Chan C."/>
        </authorList>
    </citation>
    <scope>NUCLEOTIDE SEQUENCE</scope>
</reference>
<dbReference type="PANTHER" id="PTHR44103">
    <property type="entry name" value="PROPROTEIN CONVERTASE P"/>
    <property type="match status" value="1"/>
</dbReference>
<dbReference type="EMBL" id="CAJNDS010002455">
    <property type="protein sequence ID" value="CAE7483058.1"/>
    <property type="molecule type" value="Genomic_DNA"/>
</dbReference>
<keyword evidence="2" id="KW-1133">Transmembrane helix</keyword>
<dbReference type="Pfam" id="PF13517">
    <property type="entry name" value="FG-GAP_3"/>
    <property type="match status" value="1"/>
</dbReference>
<keyword evidence="2" id="KW-0472">Membrane</keyword>
<proteinExistence type="predicted"/>
<protein>
    <submittedName>
        <fullName evidence="4">Uncharacterized protein</fullName>
    </submittedName>
</protein>
<evidence type="ECO:0000256" key="1">
    <source>
        <dbReference type="ARBA" id="ARBA00022729"/>
    </source>
</evidence>
<evidence type="ECO:0000256" key="3">
    <source>
        <dbReference type="SAM" id="SignalP"/>
    </source>
</evidence>
<dbReference type="InterPro" id="IPR013517">
    <property type="entry name" value="FG-GAP"/>
</dbReference>
<gene>
    <name evidence="4" type="ORF">SNAT2548_LOCUS27116</name>
</gene>
<keyword evidence="2" id="KW-0812">Transmembrane</keyword>
<dbReference type="InterPro" id="IPR028994">
    <property type="entry name" value="Integrin_alpha_N"/>
</dbReference>
<evidence type="ECO:0000256" key="2">
    <source>
        <dbReference type="SAM" id="Phobius"/>
    </source>
</evidence>
<dbReference type="SUPFAM" id="SSF69318">
    <property type="entry name" value="Integrin alpha N-terminal domain"/>
    <property type="match status" value="2"/>
</dbReference>
<dbReference type="Proteomes" id="UP000604046">
    <property type="component" value="Unassembled WGS sequence"/>
</dbReference>
<dbReference type="AlphaFoldDB" id="A0A812SP09"/>
<evidence type="ECO:0000313" key="5">
    <source>
        <dbReference type="Proteomes" id="UP000604046"/>
    </source>
</evidence>
<keyword evidence="5" id="KW-1185">Reference proteome</keyword>
<feature type="signal peptide" evidence="3">
    <location>
        <begin position="1"/>
        <end position="27"/>
    </location>
</feature>
<sequence>MLRGRRVAKKCIVLWTSVFNLVLCSSATEWCRRGKNTCRGQWANLLESDWRLASYTGESGIDYFYDWDKDGIPDIIHVERSPGGAAVIRYFHHAGQNNLNVQVGNSTPDGLKLASWESWQFVDTADWKHEGRSGVLCCHKRSDGLEVLAWVDNLALQGGGICGSQSGSEVLVAFGRSSGTTRCQVPSAVDWDHDGRLDLLLGSPDGHVRFLRRQVDDTLEEQELLAELGSAVVSLQAVDWDGDGDLDLFVVTRYQIYLCERLSTGHLQLLAGAELPGQLRVPPTNGAWWRHSFADWNGDGLQDMISCAVKGFYHAWSECTLWLRSKEWLGKELPIPNSAFSRMEAYKADNFFVLDWNGDGSLDLLMSADNSLHVYTRLNSGELDGMPTMIEQPCGRRRRDAFRLSFVKDWDGDGKPDLICVARNQSVAISKQSTGFSFSELSIIVDLASLGVAETWPNGTWRYYFRAAVSDVMDWNGDGLQDFLLTSGAVLLQTRMAGEMFKILHSVVPGTSVLDGSILKAADFNKDGLLDVVMVAEAKGQATVFLQLNGSLEEAQTLKFQASARRRIPPRAVQVVDWYDSGVADVLIGDGFGHSHQGVDTLIGISIRMLSSSCVAKAACNYAGVCSDRTSLCRCDEGYISSGDCAACAQGYFSSGAPLQRQCLPCAGRWSGKSCSGRGTCFDDLSAKSPGSSDYKAGNGSCACNDARFYGTDERGLRSCNLGECGAWQQEVGGQCRPNLNYLIMLLLFAAQVFGMWMLLYPVVAGSPMAIEDISLDSGVVVVTTASSHGLLRRPVLPAKVRFSQTGHPLLDSKAFYAKPMHSQKNRCVLLEAPGRAMTRRADASMGWLMISRTRVALCLGFFMLPLGLLCVATGALALCLYIYAGLHNFHAACAVGVTFTLAAAAQLWRRLSLRTSLQNQLDHFRTKVASVPPLECPRGADRGITTARLLELWQAFEVHIRDRDMYFVVANLVKPLTSTCKLSYVEYVGPAQFAWFVSHFWGTPFCHFKDALRHHTRWVGEKLDCAYWICSFSNNQWAIQAELGSTCEESSFFLALNSQSCRGTAMVLDEEVKPLTRSWCLFEVLQTRLLKERRSDYRGLSLCTNSGVLGHGSGLDVALAVGRHLTSLRLEDASASEPADKKMIDERVECMAGGFEATNEFVRVTIREALELAEASFQDDLSKVVAMLS</sequence>
<organism evidence="4 5">
    <name type="scientific">Symbiodinium natans</name>
    <dbReference type="NCBI Taxonomy" id="878477"/>
    <lineage>
        <taxon>Eukaryota</taxon>
        <taxon>Sar</taxon>
        <taxon>Alveolata</taxon>
        <taxon>Dinophyceae</taxon>
        <taxon>Suessiales</taxon>
        <taxon>Symbiodiniaceae</taxon>
        <taxon>Symbiodinium</taxon>
    </lineage>
</organism>
<feature type="transmembrane region" description="Helical" evidence="2">
    <location>
        <begin position="856"/>
        <end position="884"/>
    </location>
</feature>
<evidence type="ECO:0000313" key="4">
    <source>
        <dbReference type="EMBL" id="CAE7483058.1"/>
    </source>
</evidence>